<evidence type="ECO:0000313" key="5">
    <source>
        <dbReference type="Proteomes" id="UP001159364"/>
    </source>
</evidence>
<accession>A0AAV8SDG7</accession>
<dbReference type="InterPro" id="IPR036249">
    <property type="entry name" value="Thioredoxin-like_sf"/>
</dbReference>
<reference evidence="4 5" key="1">
    <citation type="submission" date="2021-09" db="EMBL/GenBank/DDBJ databases">
        <title>Genomic insights and catalytic innovation underlie evolution of tropane alkaloids biosynthesis.</title>
        <authorList>
            <person name="Wang Y.-J."/>
            <person name="Tian T."/>
            <person name="Huang J.-P."/>
            <person name="Huang S.-X."/>
        </authorList>
    </citation>
    <scope>NUCLEOTIDE SEQUENCE [LARGE SCALE GENOMIC DNA]</scope>
    <source>
        <strain evidence="4">KIB-2018</strain>
        <tissue evidence="4">Leaf</tissue>
    </source>
</reference>
<dbReference type="InterPro" id="IPR013766">
    <property type="entry name" value="Thioredoxin_domain"/>
</dbReference>
<dbReference type="CDD" id="cd02947">
    <property type="entry name" value="TRX_family"/>
    <property type="match status" value="1"/>
</dbReference>
<feature type="domain" description="Thioredoxin" evidence="3">
    <location>
        <begin position="60"/>
        <end position="125"/>
    </location>
</feature>
<protein>
    <recommendedName>
        <fullName evidence="3">Thioredoxin domain-containing protein</fullName>
    </recommendedName>
</protein>
<name>A0AAV8SDG7_9ROSI</name>
<keyword evidence="5" id="KW-1185">Reference proteome</keyword>
<dbReference type="Proteomes" id="UP001159364">
    <property type="component" value="Linkage Group LG11"/>
</dbReference>
<evidence type="ECO:0000256" key="1">
    <source>
        <dbReference type="ARBA" id="ARBA00008987"/>
    </source>
</evidence>
<dbReference type="Pfam" id="PF00085">
    <property type="entry name" value="Thioredoxin"/>
    <property type="match status" value="1"/>
</dbReference>
<dbReference type="Gene3D" id="3.40.30.10">
    <property type="entry name" value="Glutaredoxin"/>
    <property type="match status" value="1"/>
</dbReference>
<comment type="caution">
    <text evidence="4">The sequence shown here is derived from an EMBL/GenBank/DDBJ whole genome shotgun (WGS) entry which is preliminary data.</text>
</comment>
<evidence type="ECO:0000313" key="4">
    <source>
        <dbReference type="EMBL" id="KAJ8750189.1"/>
    </source>
</evidence>
<organism evidence="4 5">
    <name type="scientific">Erythroxylum novogranatense</name>
    <dbReference type="NCBI Taxonomy" id="1862640"/>
    <lineage>
        <taxon>Eukaryota</taxon>
        <taxon>Viridiplantae</taxon>
        <taxon>Streptophyta</taxon>
        <taxon>Embryophyta</taxon>
        <taxon>Tracheophyta</taxon>
        <taxon>Spermatophyta</taxon>
        <taxon>Magnoliopsida</taxon>
        <taxon>eudicotyledons</taxon>
        <taxon>Gunneridae</taxon>
        <taxon>Pentapetalae</taxon>
        <taxon>rosids</taxon>
        <taxon>fabids</taxon>
        <taxon>Malpighiales</taxon>
        <taxon>Erythroxylaceae</taxon>
        <taxon>Erythroxylum</taxon>
    </lineage>
</organism>
<dbReference type="GO" id="GO:0009507">
    <property type="term" value="C:chloroplast"/>
    <property type="evidence" value="ECO:0007669"/>
    <property type="project" value="TreeGrafter"/>
</dbReference>
<gene>
    <name evidence="4" type="ORF">K2173_014104</name>
</gene>
<dbReference type="PANTHER" id="PTHR43601:SF9">
    <property type="entry name" value="THIOREDOXIN-LIKE 1-1, CHLOROPLASTIC"/>
    <property type="match status" value="1"/>
</dbReference>
<evidence type="ECO:0000259" key="3">
    <source>
        <dbReference type="Pfam" id="PF00085"/>
    </source>
</evidence>
<dbReference type="GO" id="GO:0045454">
    <property type="term" value="P:cell redox homeostasis"/>
    <property type="evidence" value="ECO:0007669"/>
    <property type="project" value="TreeGrafter"/>
</dbReference>
<comment type="similarity">
    <text evidence="1">Belongs to the thioredoxin family.</text>
</comment>
<dbReference type="PANTHER" id="PTHR43601">
    <property type="entry name" value="THIOREDOXIN, MITOCHONDRIAL"/>
    <property type="match status" value="1"/>
</dbReference>
<evidence type="ECO:0000256" key="2">
    <source>
        <dbReference type="ARBA" id="ARBA00023284"/>
    </source>
</evidence>
<dbReference type="EMBL" id="JAIWQS010000011">
    <property type="protein sequence ID" value="KAJ8750189.1"/>
    <property type="molecule type" value="Genomic_DNA"/>
</dbReference>
<dbReference type="AlphaFoldDB" id="A0AAV8SDG7"/>
<sequence>MTPPFKLIHFLLLGFCSLNRKRVNTENELQALKLGSAQQWWEKGLQPDMKKVISAQDLVDSLLNAGHKLVVVDFLSPSCGGYKALHPKICQLGEMNLDVLFLHVNYKEHKSMCYSLNVDVLPFFHREGVRNRSSVSLAGNRAKAIQIETALTHQRT</sequence>
<dbReference type="SUPFAM" id="SSF52833">
    <property type="entry name" value="Thioredoxin-like"/>
    <property type="match status" value="1"/>
</dbReference>
<proteinExistence type="inferred from homology"/>
<keyword evidence="2" id="KW-0676">Redox-active center</keyword>